<accession>A0ABR3Y8C9</accession>
<name>A0ABR3Y8C9_9EURO</name>
<evidence type="ECO:0000313" key="2">
    <source>
        <dbReference type="Proteomes" id="UP001583193"/>
    </source>
</evidence>
<proteinExistence type="predicted"/>
<sequence length="168" mass="19343">MPPTLQDPRTRSQRTVEARWNRICNCKNELLTHSQCAHMGIQVTRLELETGSSSGSTYSPREVNIPAAGSYFEPLTDEFMLDHPVDSDRLQKLSEKIPGFLVLRDYDPEAAAAEERREEFGQKYWRPSDCLLEVISVFRQHIFSVPRRSDRGYIGESLVDIVDWIDVK</sequence>
<gene>
    <name evidence="1" type="ORF">Plec18167_002163</name>
</gene>
<dbReference type="EMBL" id="JAVDPF010000004">
    <property type="protein sequence ID" value="KAL1884573.1"/>
    <property type="molecule type" value="Genomic_DNA"/>
</dbReference>
<keyword evidence="2" id="KW-1185">Reference proteome</keyword>
<organism evidence="1 2">
    <name type="scientific">Paecilomyces lecythidis</name>
    <dbReference type="NCBI Taxonomy" id="3004212"/>
    <lineage>
        <taxon>Eukaryota</taxon>
        <taxon>Fungi</taxon>
        <taxon>Dikarya</taxon>
        <taxon>Ascomycota</taxon>
        <taxon>Pezizomycotina</taxon>
        <taxon>Eurotiomycetes</taxon>
        <taxon>Eurotiomycetidae</taxon>
        <taxon>Eurotiales</taxon>
        <taxon>Thermoascaceae</taxon>
        <taxon>Paecilomyces</taxon>
    </lineage>
</organism>
<comment type="caution">
    <text evidence="1">The sequence shown here is derived from an EMBL/GenBank/DDBJ whole genome shotgun (WGS) entry which is preliminary data.</text>
</comment>
<reference evidence="1 2" key="1">
    <citation type="journal article" date="2024" name="IMA Fungus">
        <title>IMA Genome - F19 : A genome assembly and annotation guide to empower mycologists, including annotated draft genome sequences of Ceratocystis pirilliformis, Diaporthe australafricana, Fusarium ophioides, Paecilomyces lecythidis, and Sporothrix stenoceras.</title>
        <authorList>
            <person name="Aylward J."/>
            <person name="Wilson A.M."/>
            <person name="Visagie C.M."/>
            <person name="Spraker J."/>
            <person name="Barnes I."/>
            <person name="Buitendag C."/>
            <person name="Ceriani C."/>
            <person name="Del Mar Angel L."/>
            <person name="du Plessis D."/>
            <person name="Fuchs T."/>
            <person name="Gasser K."/>
            <person name="Kramer D."/>
            <person name="Li W."/>
            <person name="Munsamy K."/>
            <person name="Piso A."/>
            <person name="Price J.L."/>
            <person name="Sonnekus B."/>
            <person name="Thomas C."/>
            <person name="van der Nest A."/>
            <person name="van Dijk A."/>
            <person name="van Heerden A."/>
            <person name="van Vuuren N."/>
            <person name="Yilmaz N."/>
            <person name="Duong T.A."/>
            <person name="van der Merwe N.A."/>
            <person name="Wingfield M.J."/>
            <person name="Wingfield B.D."/>
        </authorList>
    </citation>
    <scope>NUCLEOTIDE SEQUENCE [LARGE SCALE GENOMIC DNA]</scope>
    <source>
        <strain evidence="1 2">CMW 18167</strain>
    </source>
</reference>
<evidence type="ECO:0000313" key="1">
    <source>
        <dbReference type="EMBL" id="KAL1884573.1"/>
    </source>
</evidence>
<protein>
    <submittedName>
        <fullName evidence="1">Uncharacterized protein</fullName>
    </submittedName>
</protein>
<dbReference type="Proteomes" id="UP001583193">
    <property type="component" value="Unassembled WGS sequence"/>
</dbReference>